<organism evidence="1 2">
    <name type="scientific">Amanita muscaria (strain Koide BX008)</name>
    <dbReference type="NCBI Taxonomy" id="946122"/>
    <lineage>
        <taxon>Eukaryota</taxon>
        <taxon>Fungi</taxon>
        <taxon>Dikarya</taxon>
        <taxon>Basidiomycota</taxon>
        <taxon>Agaricomycotina</taxon>
        <taxon>Agaricomycetes</taxon>
        <taxon>Agaricomycetidae</taxon>
        <taxon>Agaricales</taxon>
        <taxon>Pluteineae</taxon>
        <taxon>Amanitaceae</taxon>
        <taxon>Amanita</taxon>
    </lineage>
</organism>
<dbReference type="HOGENOM" id="CLU_2721709_0_0_1"/>
<dbReference type="AlphaFoldDB" id="A0A0C2WYF2"/>
<name>A0A0C2WYF2_AMAMK</name>
<gene>
    <name evidence="1" type="ORF">M378DRAFT_166359</name>
</gene>
<accession>A0A0C2WYF2</accession>
<proteinExistence type="predicted"/>
<keyword evidence="2" id="KW-1185">Reference proteome</keyword>
<dbReference type="Proteomes" id="UP000054549">
    <property type="component" value="Unassembled WGS sequence"/>
</dbReference>
<evidence type="ECO:0000313" key="2">
    <source>
        <dbReference type="Proteomes" id="UP000054549"/>
    </source>
</evidence>
<dbReference type="EMBL" id="KN818278">
    <property type="protein sequence ID" value="KIL61876.1"/>
    <property type="molecule type" value="Genomic_DNA"/>
</dbReference>
<protein>
    <submittedName>
        <fullName evidence="1">Uncharacterized protein</fullName>
    </submittedName>
</protein>
<sequence length="72" mass="8134">MPPSNEKQVEDSDWFPSCVCSLYKNPKKMIPTVSLLDVLLSGLEFRDDIVRCIGVKESNISPREKCSHVPRA</sequence>
<dbReference type="InParanoid" id="A0A0C2WYF2"/>
<evidence type="ECO:0000313" key="1">
    <source>
        <dbReference type="EMBL" id="KIL61876.1"/>
    </source>
</evidence>
<reference evidence="1 2" key="1">
    <citation type="submission" date="2014-04" db="EMBL/GenBank/DDBJ databases">
        <title>Evolutionary Origins and Diversification of the Mycorrhizal Mutualists.</title>
        <authorList>
            <consortium name="DOE Joint Genome Institute"/>
            <consortium name="Mycorrhizal Genomics Consortium"/>
            <person name="Kohler A."/>
            <person name="Kuo A."/>
            <person name="Nagy L.G."/>
            <person name="Floudas D."/>
            <person name="Copeland A."/>
            <person name="Barry K.W."/>
            <person name="Cichocki N."/>
            <person name="Veneault-Fourrey C."/>
            <person name="LaButti K."/>
            <person name="Lindquist E.A."/>
            <person name="Lipzen A."/>
            <person name="Lundell T."/>
            <person name="Morin E."/>
            <person name="Murat C."/>
            <person name="Riley R."/>
            <person name="Ohm R."/>
            <person name="Sun H."/>
            <person name="Tunlid A."/>
            <person name="Henrissat B."/>
            <person name="Grigoriev I.V."/>
            <person name="Hibbett D.S."/>
            <person name="Martin F."/>
        </authorList>
    </citation>
    <scope>NUCLEOTIDE SEQUENCE [LARGE SCALE GENOMIC DNA]</scope>
    <source>
        <strain evidence="1 2">Koide BX008</strain>
    </source>
</reference>